<evidence type="ECO:0000313" key="9">
    <source>
        <dbReference type="EMBL" id="GAA5529772.1"/>
    </source>
</evidence>
<evidence type="ECO:0000259" key="8">
    <source>
        <dbReference type="Pfam" id="PF02784"/>
    </source>
</evidence>
<feature type="binding site" evidence="5">
    <location>
        <position position="346"/>
    </location>
    <ligand>
        <name>substrate</name>
    </ligand>
</feature>
<keyword evidence="4 5" id="KW-0456">Lyase</keyword>
<keyword evidence="5 7" id="KW-0457">Lysine biosynthesis</keyword>
<feature type="binding site" evidence="5">
    <location>
        <position position="374"/>
    </location>
    <ligand>
        <name>substrate</name>
    </ligand>
</feature>
<comment type="catalytic activity">
    <reaction evidence="5 7">
        <text>meso-2,6-diaminopimelate + H(+) = L-lysine + CO2</text>
        <dbReference type="Rhea" id="RHEA:15101"/>
        <dbReference type="ChEBI" id="CHEBI:15378"/>
        <dbReference type="ChEBI" id="CHEBI:16526"/>
        <dbReference type="ChEBI" id="CHEBI:32551"/>
        <dbReference type="ChEBI" id="CHEBI:57791"/>
        <dbReference type="EC" id="4.1.1.20"/>
    </reaction>
</comment>
<evidence type="ECO:0000256" key="5">
    <source>
        <dbReference type="HAMAP-Rule" id="MF_02120"/>
    </source>
</evidence>
<dbReference type="RefSeq" id="WP_345723367.1">
    <property type="nucleotide sequence ID" value="NZ_BAABRU010000013.1"/>
</dbReference>
<dbReference type="SUPFAM" id="SSF51419">
    <property type="entry name" value="PLP-binding barrel"/>
    <property type="match status" value="1"/>
</dbReference>
<feature type="binding site" evidence="5">
    <location>
        <position position="305"/>
    </location>
    <ligand>
        <name>substrate</name>
    </ligand>
</feature>
<dbReference type="PANTHER" id="PTHR43727:SF2">
    <property type="entry name" value="GROUP IV DECARBOXYLASE"/>
    <property type="match status" value="1"/>
</dbReference>
<feature type="binding site" evidence="5">
    <location>
        <position position="402"/>
    </location>
    <ligand>
        <name>substrate</name>
    </ligand>
</feature>
<comment type="function">
    <text evidence="5">Specifically catalyzes the decarboxylation of meso-diaminopimelate (meso-DAP) to L-lysine.</text>
</comment>
<feature type="binding site" evidence="5">
    <location>
        <position position="402"/>
    </location>
    <ligand>
        <name>pyridoxal 5'-phosphate</name>
        <dbReference type="ChEBI" id="CHEBI:597326"/>
    </ligand>
</feature>
<evidence type="ECO:0000256" key="7">
    <source>
        <dbReference type="RuleBase" id="RU003738"/>
    </source>
</evidence>
<dbReference type="PANTHER" id="PTHR43727">
    <property type="entry name" value="DIAMINOPIMELATE DECARBOXYLASE"/>
    <property type="match status" value="1"/>
</dbReference>
<dbReference type="CDD" id="cd06828">
    <property type="entry name" value="PLPDE_III_DapDC"/>
    <property type="match status" value="1"/>
</dbReference>
<dbReference type="Proteomes" id="UP001428290">
    <property type="component" value="Unassembled WGS sequence"/>
</dbReference>
<dbReference type="Gene3D" id="3.20.20.10">
    <property type="entry name" value="Alanine racemase"/>
    <property type="match status" value="1"/>
</dbReference>
<dbReference type="NCBIfam" id="TIGR01048">
    <property type="entry name" value="lysA"/>
    <property type="match status" value="1"/>
</dbReference>
<evidence type="ECO:0000256" key="1">
    <source>
        <dbReference type="ARBA" id="ARBA00001933"/>
    </source>
</evidence>
<comment type="caution">
    <text evidence="9">The sequence shown here is derived from an EMBL/GenBank/DDBJ whole genome shotgun (WGS) entry which is preliminary data.</text>
</comment>
<keyword evidence="3 5" id="KW-0663">Pyridoxal phosphate</keyword>
<proteinExistence type="inferred from homology"/>
<dbReference type="PROSITE" id="PS00878">
    <property type="entry name" value="ODR_DC_2_1"/>
    <property type="match status" value="1"/>
</dbReference>
<dbReference type="InterPro" id="IPR000183">
    <property type="entry name" value="Orn/DAP/Arg_de-COase"/>
</dbReference>
<feature type="binding site" evidence="5">
    <location>
        <begin position="302"/>
        <end position="305"/>
    </location>
    <ligand>
        <name>pyridoxal 5'-phosphate</name>
        <dbReference type="ChEBI" id="CHEBI:597326"/>
    </ligand>
</feature>
<evidence type="ECO:0000256" key="3">
    <source>
        <dbReference type="ARBA" id="ARBA00022898"/>
    </source>
</evidence>
<feature type="binding site" evidence="5">
    <location>
        <position position="342"/>
    </location>
    <ligand>
        <name>substrate</name>
    </ligand>
</feature>
<feature type="domain" description="Orn/DAP/Arg decarboxylase 2 N-terminal" evidence="8">
    <location>
        <begin position="62"/>
        <end position="309"/>
    </location>
</feature>
<name>A0ABP9X2Y1_9CHLR</name>
<evidence type="ECO:0000313" key="10">
    <source>
        <dbReference type="Proteomes" id="UP001428290"/>
    </source>
</evidence>
<keyword evidence="2 5" id="KW-0210">Decarboxylase</keyword>
<comment type="similarity">
    <text evidence="5">Belongs to the Orn/Lys/Arg decarboxylase class-II family. LysA subfamily.</text>
</comment>
<dbReference type="InterPro" id="IPR029066">
    <property type="entry name" value="PLP-binding_barrel"/>
</dbReference>
<feature type="binding site" evidence="5">
    <location>
        <position position="260"/>
    </location>
    <ligand>
        <name>pyridoxal 5'-phosphate</name>
        <dbReference type="ChEBI" id="CHEBI:597326"/>
    </ligand>
</feature>
<feature type="modified residue" description="N6-(pyridoxal phosphate)lysine" evidence="5">
    <location>
        <position position="78"/>
    </location>
</feature>
<evidence type="ECO:0000256" key="4">
    <source>
        <dbReference type="ARBA" id="ARBA00023239"/>
    </source>
</evidence>
<dbReference type="EC" id="4.1.1.20" evidence="5 6"/>
<comment type="pathway">
    <text evidence="5 7">Amino-acid biosynthesis; L-lysine biosynthesis via DAP pathway; L-lysine from DL-2,6-diaminopimelate: step 1/1.</text>
</comment>
<dbReference type="InterPro" id="IPR002986">
    <property type="entry name" value="DAP_deCOOHase_LysA"/>
</dbReference>
<sequence length="443" mass="47198">MEHAEVRRMPNAHVWPISASVVHDRLQIAGCDLVALAAEYATPLYLLDAETIRTIAMRYSAALRHAYGSNVSIHYASKALLNVGVARLVHSLGLGLDVVSGGELAIAQRAGMPLDHVHLHGNGTPPAELAQAVEAGIGRIVVDNLDQLKFLADYCAKRGTPQTILLRIAPDVAAGAHAHIRTGAASAKFGMPLEDGTAAEAVRLALQAPGLNLVGLHAHIGSQMRDWAALREMIGRLLAFADQQRRERSWLLTEFSPGGGLAVAYMPNEQAGDIETYANTIANAVRLGCQRYQIPLPRLIIEPGRSLVARAGVALYSVTGHKTVVDGSDYLHIDGGMGDNLRPSLYNAQYTAALVARPCAPPIAPVQLAGRFCESGDVLIREVALPAAEVGELVAVPVAGAYTLSMASAYNGVPRPALVLLDRGQATLIQRRETYADLMARDI</sequence>
<evidence type="ECO:0000256" key="6">
    <source>
        <dbReference type="NCBIfam" id="TIGR01048"/>
    </source>
</evidence>
<keyword evidence="5" id="KW-0028">Amino-acid biosynthesis</keyword>
<dbReference type="PRINTS" id="PR01181">
    <property type="entry name" value="DAPDCRBXLASE"/>
</dbReference>
<dbReference type="InterPro" id="IPR009006">
    <property type="entry name" value="Ala_racemase/Decarboxylase_C"/>
</dbReference>
<keyword evidence="10" id="KW-1185">Reference proteome</keyword>
<dbReference type="SUPFAM" id="SSF50621">
    <property type="entry name" value="Alanine racemase C-terminal domain-like"/>
    <property type="match status" value="1"/>
</dbReference>
<dbReference type="InterPro" id="IPR022644">
    <property type="entry name" value="De-COase2_N"/>
</dbReference>
<dbReference type="EMBL" id="BAABRU010000013">
    <property type="protein sequence ID" value="GAA5529772.1"/>
    <property type="molecule type" value="Genomic_DNA"/>
</dbReference>
<reference evidence="9 10" key="1">
    <citation type="submission" date="2024-02" db="EMBL/GenBank/DDBJ databases">
        <title>Herpetosiphon gulosus NBRC 112829.</title>
        <authorList>
            <person name="Ichikawa N."/>
            <person name="Katano-Makiyama Y."/>
            <person name="Hidaka K."/>
        </authorList>
    </citation>
    <scope>NUCLEOTIDE SEQUENCE [LARGE SCALE GENOMIC DNA]</scope>
    <source>
        <strain evidence="9 10">NBRC 112829</strain>
    </source>
</reference>
<comment type="cofactor">
    <cofactor evidence="1 5 7">
        <name>pyridoxal 5'-phosphate</name>
        <dbReference type="ChEBI" id="CHEBI:597326"/>
    </cofactor>
</comment>
<dbReference type="InterPro" id="IPR022653">
    <property type="entry name" value="De-COase2_pyr-phos_BS"/>
</dbReference>
<evidence type="ECO:0000256" key="2">
    <source>
        <dbReference type="ARBA" id="ARBA00022793"/>
    </source>
</evidence>
<dbReference type="Gene3D" id="2.40.37.10">
    <property type="entry name" value="Lyase, Ornithine Decarboxylase, Chain A, domain 1"/>
    <property type="match status" value="1"/>
</dbReference>
<organism evidence="9 10">
    <name type="scientific">Herpetosiphon gulosus</name>
    <dbReference type="NCBI Taxonomy" id="1973496"/>
    <lineage>
        <taxon>Bacteria</taxon>
        <taxon>Bacillati</taxon>
        <taxon>Chloroflexota</taxon>
        <taxon>Chloroflexia</taxon>
        <taxon>Herpetosiphonales</taxon>
        <taxon>Herpetosiphonaceae</taxon>
        <taxon>Herpetosiphon</taxon>
    </lineage>
</organism>
<dbReference type="Pfam" id="PF02784">
    <property type="entry name" value="Orn_Arg_deC_N"/>
    <property type="match status" value="1"/>
</dbReference>
<dbReference type="HAMAP" id="MF_02120">
    <property type="entry name" value="LysA"/>
    <property type="match status" value="1"/>
</dbReference>
<dbReference type="PRINTS" id="PR01179">
    <property type="entry name" value="ODADCRBXLASE"/>
</dbReference>
<protein>
    <recommendedName>
        <fullName evidence="5 6">Diaminopimelate decarboxylase</fullName>
        <shortName evidence="5">DAP decarboxylase</shortName>
        <shortName evidence="5">DAPDC</shortName>
        <ecNumber evidence="5 6">4.1.1.20</ecNumber>
    </recommendedName>
</protein>
<accession>A0ABP9X2Y1</accession>
<comment type="subunit">
    <text evidence="5">Homodimer.</text>
</comment>
<gene>
    <name evidence="5 9" type="primary">lysA</name>
    <name evidence="9" type="ORF">Hgul01_03586</name>
</gene>